<proteinExistence type="predicted"/>
<feature type="compositionally biased region" description="Low complexity" evidence="1">
    <location>
        <begin position="190"/>
        <end position="207"/>
    </location>
</feature>
<dbReference type="EMBL" id="QCYY01001224">
    <property type="protein sequence ID" value="ROT79566.1"/>
    <property type="molecule type" value="Genomic_DNA"/>
</dbReference>
<evidence type="ECO:0000256" key="1">
    <source>
        <dbReference type="SAM" id="MobiDB-lite"/>
    </source>
</evidence>
<evidence type="ECO:0000313" key="2">
    <source>
        <dbReference type="EMBL" id="ROT79566.1"/>
    </source>
</evidence>
<protein>
    <submittedName>
        <fullName evidence="2">Uncharacterized protein</fullName>
    </submittedName>
</protein>
<dbReference type="AlphaFoldDB" id="A0A3R7MEG4"/>
<reference evidence="2 3" key="2">
    <citation type="submission" date="2019-01" db="EMBL/GenBank/DDBJ databases">
        <title>The decoding of complex shrimp genome reveals the adaptation for benthos swimmer, frequently molting mechanism and breeding impact on genome.</title>
        <authorList>
            <person name="Sun Y."/>
            <person name="Gao Y."/>
            <person name="Yu Y."/>
        </authorList>
    </citation>
    <scope>NUCLEOTIDE SEQUENCE [LARGE SCALE GENOMIC DNA]</scope>
    <source>
        <tissue evidence="2">Muscle</tissue>
    </source>
</reference>
<evidence type="ECO:0000313" key="3">
    <source>
        <dbReference type="Proteomes" id="UP000283509"/>
    </source>
</evidence>
<gene>
    <name evidence="2" type="ORF">C7M84_001704</name>
</gene>
<accession>A0A3R7MEG4</accession>
<organism evidence="2 3">
    <name type="scientific">Penaeus vannamei</name>
    <name type="common">Whiteleg shrimp</name>
    <name type="synonym">Litopenaeus vannamei</name>
    <dbReference type="NCBI Taxonomy" id="6689"/>
    <lineage>
        <taxon>Eukaryota</taxon>
        <taxon>Metazoa</taxon>
        <taxon>Ecdysozoa</taxon>
        <taxon>Arthropoda</taxon>
        <taxon>Crustacea</taxon>
        <taxon>Multicrustacea</taxon>
        <taxon>Malacostraca</taxon>
        <taxon>Eumalacostraca</taxon>
        <taxon>Eucarida</taxon>
        <taxon>Decapoda</taxon>
        <taxon>Dendrobranchiata</taxon>
        <taxon>Penaeoidea</taxon>
        <taxon>Penaeidae</taxon>
        <taxon>Penaeus</taxon>
    </lineage>
</organism>
<sequence length="410" mass="44144">MNILRRQRRPGVQAKGVSICGISRRGRAGGGLGWLAESGRRCGFVPPHFSSPLPPSPTPLAPPPPPLHFIPFPPHFPPPCLPPPTFPTSLSTLPLLFLPFPSLPHPPLPPSLSPISSPPFPPPPFPSPPHLPHLPFLLFPFPPKPPSLPFLPPYPHFPTSLSTSFLPFPHLPHLPLPFIPFPHLLTSPSPLPTSSRNSSRSPMTSSPAHTPISVSMGVVLPSSGDARACVWTAARLGFFQYPHCPLILHNLHNLTQPSTFLHCGPLPYIPSITLHTLHFSITPTSLHFPPLSPTSPTSSIIALHFPPLSPLPSISHFPSHYRHFLHFPPYRPLLSTSSIIAFSTSPLSPTSSTSSIISPLPPLPSTSLGPFLHFPLSASLHFPPPTAIISNSLLPLPPPSPLFHSASTPS</sequence>
<name>A0A3R7MEG4_PENVA</name>
<dbReference type="Proteomes" id="UP000283509">
    <property type="component" value="Unassembled WGS sequence"/>
</dbReference>
<keyword evidence="3" id="KW-1185">Reference proteome</keyword>
<feature type="region of interest" description="Disordered" evidence="1">
    <location>
        <begin position="190"/>
        <end position="209"/>
    </location>
</feature>
<reference evidence="2 3" key="1">
    <citation type="submission" date="2018-04" db="EMBL/GenBank/DDBJ databases">
        <authorList>
            <person name="Zhang X."/>
            <person name="Yuan J."/>
            <person name="Li F."/>
            <person name="Xiang J."/>
        </authorList>
    </citation>
    <scope>NUCLEOTIDE SEQUENCE [LARGE SCALE GENOMIC DNA]</scope>
    <source>
        <tissue evidence="2">Muscle</tissue>
    </source>
</reference>
<comment type="caution">
    <text evidence="2">The sequence shown here is derived from an EMBL/GenBank/DDBJ whole genome shotgun (WGS) entry which is preliminary data.</text>
</comment>